<keyword evidence="3" id="KW-0611">Plant defense</keyword>
<dbReference type="InterPro" id="IPR058192">
    <property type="entry name" value="WHD_ROQ1-like"/>
</dbReference>
<keyword evidence="1" id="KW-0433">Leucine-rich repeat</keyword>
<dbReference type="Gene3D" id="3.80.10.10">
    <property type="entry name" value="Ribonuclease Inhibitor"/>
    <property type="match status" value="3"/>
</dbReference>
<dbReference type="Pfam" id="PF01582">
    <property type="entry name" value="TIR"/>
    <property type="match status" value="1"/>
</dbReference>
<dbReference type="PANTHER" id="PTHR11017:SF518">
    <property type="entry name" value="DISEASE RESISTANCE PROTEIN (TIR-NBS-LRR CLASS)-RELATED"/>
    <property type="match status" value="1"/>
</dbReference>
<dbReference type="InterPro" id="IPR027417">
    <property type="entry name" value="P-loop_NTPase"/>
</dbReference>
<dbReference type="Pfam" id="PF23282">
    <property type="entry name" value="WHD_ROQ1"/>
    <property type="match status" value="1"/>
</dbReference>
<reference evidence="6 7" key="1">
    <citation type="submission" date="2022-03" db="EMBL/GenBank/DDBJ databases">
        <authorList>
            <person name="Nunn A."/>
            <person name="Chopra R."/>
            <person name="Nunn A."/>
            <person name="Contreras Garrido A."/>
        </authorList>
    </citation>
    <scope>NUCLEOTIDE SEQUENCE [LARGE SCALE GENOMIC DNA]</scope>
</reference>
<evidence type="ECO:0000313" key="6">
    <source>
        <dbReference type="EMBL" id="CAH2078529.1"/>
    </source>
</evidence>
<dbReference type="PRINTS" id="PR00364">
    <property type="entry name" value="DISEASERSIST"/>
</dbReference>
<dbReference type="InterPro" id="IPR035897">
    <property type="entry name" value="Toll_tir_struct_dom_sf"/>
</dbReference>
<evidence type="ECO:0000256" key="1">
    <source>
        <dbReference type="ARBA" id="ARBA00022614"/>
    </source>
</evidence>
<feature type="region of interest" description="Disordered" evidence="4">
    <location>
        <begin position="824"/>
        <end position="854"/>
    </location>
</feature>
<dbReference type="GO" id="GO:0007165">
    <property type="term" value="P:signal transduction"/>
    <property type="evidence" value="ECO:0007669"/>
    <property type="project" value="InterPro"/>
</dbReference>
<name>A0AAU9T2X7_THLAR</name>
<dbReference type="SUPFAM" id="SSF52047">
    <property type="entry name" value="RNI-like"/>
    <property type="match status" value="1"/>
</dbReference>
<dbReference type="GO" id="GO:0043531">
    <property type="term" value="F:ADP binding"/>
    <property type="evidence" value="ECO:0007669"/>
    <property type="project" value="InterPro"/>
</dbReference>
<dbReference type="Pfam" id="PF07725">
    <property type="entry name" value="LRR_3"/>
    <property type="match status" value="1"/>
</dbReference>
<evidence type="ECO:0000256" key="2">
    <source>
        <dbReference type="ARBA" id="ARBA00022737"/>
    </source>
</evidence>
<evidence type="ECO:0000259" key="5">
    <source>
        <dbReference type="PROSITE" id="PS50104"/>
    </source>
</evidence>
<feature type="domain" description="TIR" evidence="5">
    <location>
        <begin position="1"/>
        <end position="77"/>
    </location>
</feature>
<organism evidence="6 7">
    <name type="scientific">Thlaspi arvense</name>
    <name type="common">Field penny-cress</name>
    <dbReference type="NCBI Taxonomy" id="13288"/>
    <lineage>
        <taxon>Eukaryota</taxon>
        <taxon>Viridiplantae</taxon>
        <taxon>Streptophyta</taxon>
        <taxon>Embryophyta</taxon>
        <taxon>Tracheophyta</taxon>
        <taxon>Spermatophyta</taxon>
        <taxon>Magnoliopsida</taxon>
        <taxon>eudicotyledons</taxon>
        <taxon>Gunneridae</taxon>
        <taxon>Pentapetalae</taxon>
        <taxon>rosids</taxon>
        <taxon>malvids</taxon>
        <taxon>Brassicales</taxon>
        <taxon>Brassicaceae</taxon>
        <taxon>Thlaspideae</taxon>
        <taxon>Thlaspi</taxon>
    </lineage>
</organism>
<dbReference type="SUPFAM" id="SSF52058">
    <property type="entry name" value="L domain-like"/>
    <property type="match status" value="1"/>
</dbReference>
<dbReference type="GO" id="GO:0006952">
    <property type="term" value="P:defense response"/>
    <property type="evidence" value="ECO:0007669"/>
    <property type="project" value="UniProtKB-KW"/>
</dbReference>
<accession>A0AAU9T2X7</accession>
<sequence>MSGGRNGFAVVPVFYGLTKSELRKQCLKLNKMYPDDRVTEWRQALLEIADLPGHASSLELSDSELVEEIVADVRQKLDLTGKIGEKGVYGLLEEHLGKKLGITSGITRGKIRHKKILLVLDNVCKPLGATKFLRGFDWFGAGSLIIITSRDKQVLVQCRVNEIYEVQGLNEHEALQLFSRCAFGKDKPDQNLLSKLSKDLVDYANGNPLALSICSRELECKARLGMESTVLKLKQHLSEKFFDVFKSSYDSLSDSEKEIFLHIAFFFRGEKVEDVVQSLAGCGFFPRIGIDVLVDKSLVTVSGKRLPTHNLIIDTSLKIIRDQTEENGVGYGFFDASNIQSLIQDYEIGENGAPKATPELGNDENKAIILDTSNLAFKGHIAFQHMYDLRYLKIYNSHRTKDTKFGLHEDAQSLPPELRLLHWENYPSRSFPQDLDVQYLVELNMPYSKLEKLWGGTKSLEVLKRITLSHSLQLVNVDELQHSRNIEKIDLRGCLGLQGFPDMRQSKHLRVVKLSIRSFPKVPPSIRKLHLQGILNHSSENLQELTNEVNSFSSQDLGKLVSFQLKDCPHLRSLPDMITLESLQVLDLSGCSELEETQGFPRNLKELSLAKTDIREITCHHLSELVILNMEDCKRLRHLPIGMGSMKSLATLKLSGCSELEDIQDLPRNLRELYLARTAVKAFPPSLLKNLSKLVVLCLEHCKRLKHLQMGGAVSNMISLVTLNLSGCSELEDIDGFPQNLKELYLGGTAIRELSSSIGDLADLARLDLKNCEKLRHLPEGMQNLNLLEFLDLSDCSELKVGINLPKAKELRLYRMDMPVPATMDMPVPARRDMPVPATENEADERSDERRGNTRQLARYRSVYRRFVEKYLRPMF</sequence>
<keyword evidence="2" id="KW-0677">Repeat</keyword>
<dbReference type="SUPFAM" id="SSF52540">
    <property type="entry name" value="P-loop containing nucleoside triphosphate hydrolases"/>
    <property type="match status" value="1"/>
</dbReference>
<evidence type="ECO:0000256" key="4">
    <source>
        <dbReference type="SAM" id="MobiDB-lite"/>
    </source>
</evidence>
<evidence type="ECO:0000256" key="3">
    <source>
        <dbReference type="ARBA" id="ARBA00022821"/>
    </source>
</evidence>
<dbReference type="SUPFAM" id="SSF46785">
    <property type="entry name" value="Winged helix' DNA-binding domain"/>
    <property type="match status" value="1"/>
</dbReference>
<evidence type="ECO:0000313" key="7">
    <source>
        <dbReference type="Proteomes" id="UP000836841"/>
    </source>
</evidence>
<dbReference type="Proteomes" id="UP000836841">
    <property type="component" value="Chromosome 7"/>
</dbReference>
<dbReference type="PROSITE" id="PS50104">
    <property type="entry name" value="TIR"/>
    <property type="match status" value="1"/>
</dbReference>
<dbReference type="InterPro" id="IPR011713">
    <property type="entry name" value="Leu-rich_rpt_3"/>
</dbReference>
<dbReference type="PANTHER" id="PTHR11017">
    <property type="entry name" value="LEUCINE-RICH REPEAT-CONTAINING PROTEIN"/>
    <property type="match status" value="1"/>
</dbReference>
<gene>
    <name evidence="6" type="ORF">TAV2_LOCUS23616</name>
</gene>
<dbReference type="InterPro" id="IPR036390">
    <property type="entry name" value="WH_DNA-bd_sf"/>
</dbReference>
<dbReference type="EMBL" id="OU466863">
    <property type="protein sequence ID" value="CAH2078529.1"/>
    <property type="molecule type" value="Genomic_DNA"/>
</dbReference>
<dbReference type="Gene3D" id="1.10.8.430">
    <property type="entry name" value="Helical domain of apoptotic protease-activating factors"/>
    <property type="match status" value="1"/>
</dbReference>
<protein>
    <recommendedName>
        <fullName evidence="5">TIR domain-containing protein</fullName>
    </recommendedName>
</protein>
<dbReference type="Gene3D" id="3.40.50.10140">
    <property type="entry name" value="Toll/interleukin-1 receptor homology (TIR) domain"/>
    <property type="match status" value="1"/>
</dbReference>
<keyword evidence="7" id="KW-1185">Reference proteome</keyword>
<dbReference type="InterPro" id="IPR032675">
    <property type="entry name" value="LRR_dom_sf"/>
</dbReference>
<dbReference type="InterPro" id="IPR000157">
    <property type="entry name" value="TIR_dom"/>
</dbReference>
<dbReference type="InterPro" id="IPR042197">
    <property type="entry name" value="Apaf_helical"/>
</dbReference>
<proteinExistence type="predicted"/>
<dbReference type="AlphaFoldDB" id="A0AAU9T2X7"/>
<dbReference type="InterPro" id="IPR044974">
    <property type="entry name" value="Disease_R_plants"/>
</dbReference>